<feature type="domain" description="CASAMP N-terminal" evidence="3">
    <location>
        <begin position="23"/>
        <end position="146"/>
    </location>
</feature>
<evidence type="ECO:0000259" key="2">
    <source>
        <dbReference type="Pfam" id="PF11971"/>
    </source>
</evidence>
<dbReference type="PANTHER" id="PTHR21595:SF0">
    <property type="entry name" value="PATRONIN"/>
    <property type="match status" value="1"/>
</dbReference>
<feature type="domain" description="CASAMP second calponin-homology" evidence="2">
    <location>
        <begin position="204"/>
        <end position="283"/>
    </location>
</feature>
<dbReference type="InterPro" id="IPR022613">
    <property type="entry name" value="CH_CAMSAP_2"/>
</dbReference>
<sequence length="524" mass="59808">MASGAQKEEKTPDISLICEDTYKKNIKKAKLKSSLEWLLSIVYGKNVPFELRHPFDENTEGQIVLHPKMTSFMCSAELYSWALANIFPGNRSEWTTHWSNIHELSKKGVFLQDDNVTETVLLQNEPIKLDAHLVMIDAIMTAYKNEVASTDKVMFAIRSRGISYSPLTELNMTTDDALVHWINMICQKMQSKEVERVKTGKTGKSREEVPLLENLVSFVGTGCSLGAVLAYYKPKLLSLKDFKMNKNVSISESIQNLYKIKESFLSLWPWKAFHLCFEDLIYADDSLWINITTFIADLFFCLEGPWKNANEKKSVNPFTGEVLDLESNLWTGNTLSSEQESFEVKPSSDKIKQGSKHKLHEDTSNESRKVLKTTKGTGKAVEIISVKAFNEKCDEKNVEHTKKVDLLNLSVIDLTKKLNEEKTQHQVTKEKLSEIKSELTKFSRICLETTCPICKLTYNSQENSPLMLPNGVSVCWKCANEFPEKELLRFTKDVMIHDGTSGLFYNTAFLNLIERLQQNFLKFP</sequence>
<dbReference type="VEuPathDB" id="VectorBase:BGLB028043"/>
<dbReference type="AlphaFoldDB" id="A0A2C9L7Q8"/>
<dbReference type="STRING" id="6526.A0A2C9L7Q8"/>
<dbReference type="KEGG" id="bgt:106073696"/>
<evidence type="ECO:0000256" key="1">
    <source>
        <dbReference type="SAM" id="MobiDB-lite"/>
    </source>
</evidence>
<evidence type="ECO:0000259" key="3">
    <source>
        <dbReference type="Pfam" id="PF25532"/>
    </source>
</evidence>
<name>A0A2C9L7Q8_BIOGL</name>
<accession>A0A2C9L7Q8</accession>
<proteinExistence type="predicted"/>
<dbReference type="GO" id="GO:0036449">
    <property type="term" value="C:microtubule minus-end"/>
    <property type="evidence" value="ECO:0007669"/>
    <property type="project" value="TreeGrafter"/>
</dbReference>
<reference evidence="4" key="1">
    <citation type="submission" date="2020-05" db="UniProtKB">
        <authorList>
            <consortium name="EnsemblMetazoa"/>
        </authorList>
    </citation>
    <scope>IDENTIFICATION</scope>
    <source>
        <strain evidence="4">BB02</strain>
    </source>
</reference>
<gene>
    <name evidence="4" type="primary">106073696</name>
</gene>
<dbReference type="GO" id="GO:0007026">
    <property type="term" value="P:negative regulation of microtubule depolymerization"/>
    <property type="evidence" value="ECO:0007669"/>
    <property type="project" value="TreeGrafter"/>
</dbReference>
<dbReference type="InterPro" id="IPR058042">
    <property type="entry name" value="CAMSAP_N"/>
</dbReference>
<evidence type="ECO:0000313" key="5">
    <source>
        <dbReference type="Proteomes" id="UP000076420"/>
    </source>
</evidence>
<dbReference type="InterPro" id="IPR032940">
    <property type="entry name" value="CAMSAP"/>
</dbReference>
<dbReference type="EnsemblMetazoa" id="BGLB028043-RB">
    <property type="protein sequence ID" value="BGLB028043-PB"/>
    <property type="gene ID" value="BGLB028043"/>
</dbReference>
<organism evidence="4 5">
    <name type="scientific">Biomphalaria glabrata</name>
    <name type="common">Bloodfluke planorb</name>
    <name type="synonym">Freshwater snail</name>
    <dbReference type="NCBI Taxonomy" id="6526"/>
    <lineage>
        <taxon>Eukaryota</taxon>
        <taxon>Metazoa</taxon>
        <taxon>Spiralia</taxon>
        <taxon>Lophotrochozoa</taxon>
        <taxon>Mollusca</taxon>
        <taxon>Gastropoda</taxon>
        <taxon>Heterobranchia</taxon>
        <taxon>Euthyneura</taxon>
        <taxon>Panpulmonata</taxon>
        <taxon>Hygrophila</taxon>
        <taxon>Lymnaeoidea</taxon>
        <taxon>Planorbidae</taxon>
        <taxon>Biomphalaria</taxon>
    </lineage>
</organism>
<protein>
    <submittedName>
        <fullName evidence="4">Uncharacterized protein</fullName>
    </submittedName>
</protein>
<dbReference type="Pfam" id="PF25532">
    <property type="entry name" value="CH_CAMSAP2_N"/>
    <property type="match status" value="1"/>
</dbReference>
<dbReference type="Proteomes" id="UP000076420">
    <property type="component" value="Unassembled WGS sequence"/>
</dbReference>
<dbReference type="VEuPathDB" id="VectorBase:BGLAX_050279"/>
<feature type="compositionally biased region" description="Basic and acidic residues" evidence="1">
    <location>
        <begin position="342"/>
        <end position="352"/>
    </location>
</feature>
<dbReference type="Pfam" id="PF11971">
    <property type="entry name" value="CAMSAP_CH"/>
    <property type="match status" value="1"/>
</dbReference>
<dbReference type="GO" id="GO:0005516">
    <property type="term" value="F:calmodulin binding"/>
    <property type="evidence" value="ECO:0007669"/>
    <property type="project" value="InterPro"/>
</dbReference>
<evidence type="ECO:0000313" key="4">
    <source>
        <dbReference type="EnsemblMetazoa" id="BGLB028043-PB"/>
    </source>
</evidence>
<dbReference type="PANTHER" id="PTHR21595">
    <property type="entry name" value="PATRONIN"/>
    <property type="match status" value="1"/>
</dbReference>
<feature type="region of interest" description="Disordered" evidence="1">
    <location>
        <begin position="337"/>
        <end position="366"/>
    </location>
</feature>
<dbReference type="GO" id="GO:0031122">
    <property type="term" value="P:cytoplasmic microtubule organization"/>
    <property type="evidence" value="ECO:0007669"/>
    <property type="project" value="TreeGrafter"/>
</dbReference>
<dbReference type="GO" id="GO:0051011">
    <property type="term" value="F:microtubule minus-end binding"/>
    <property type="evidence" value="ECO:0007669"/>
    <property type="project" value="TreeGrafter"/>
</dbReference>